<dbReference type="PANTHER" id="PTHR43521:SF1">
    <property type="entry name" value="ALPHA-AMINOADIPIC SEMIALDEHYDE DEHYDROGENASE"/>
    <property type="match status" value="1"/>
</dbReference>
<dbReference type="InterPro" id="IPR044638">
    <property type="entry name" value="ALDH7A1-like"/>
</dbReference>
<organism evidence="4 5">
    <name type="scientific">Candidatus Segetimicrobium genomatis</name>
    <dbReference type="NCBI Taxonomy" id="2569760"/>
    <lineage>
        <taxon>Bacteria</taxon>
        <taxon>Bacillati</taxon>
        <taxon>Candidatus Sysuimicrobiota</taxon>
        <taxon>Candidatus Sysuimicrobiia</taxon>
        <taxon>Candidatus Sysuimicrobiales</taxon>
        <taxon>Candidatus Segetimicrobiaceae</taxon>
        <taxon>Candidatus Segetimicrobium</taxon>
    </lineage>
</organism>
<evidence type="ECO:0000256" key="2">
    <source>
        <dbReference type="ARBA" id="ARBA00023027"/>
    </source>
</evidence>
<keyword evidence="2" id="KW-0520">NAD</keyword>
<evidence type="ECO:0000259" key="3">
    <source>
        <dbReference type="Pfam" id="PF00171"/>
    </source>
</evidence>
<accession>A0A537LI39</accession>
<keyword evidence="1" id="KW-0560">Oxidoreductase</keyword>
<dbReference type="Proteomes" id="UP000320393">
    <property type="component" value="Unassembled WGS sequence"/>
</dbReference>
<evidence type="ECO:0000256" key="1">
    <source>
        <dbReference type="ARBA" id="ARBA00023002"/>
    </source>
</evidence>
<dbReference type="SUPFAM" id="SSF53720">
    <property type="entry name" value="ALDH-like"/>
    <property type="match status" value="1"/>
</dbReference>
<reference evidence="4 5" key="1">
    <citation type="journal article" date="2019" name="Nat. Microbiol.">
        <title>Mediterranean grassland soil C-N compound turnover is dependent on rainfall and depth, and is mediated by genomically divergent microorganisms.</title>
        <authorList>
            <person name="Diamond S."/>
            <person name="Andeer P.F."/>
            <person name="Li Z."/>
            <person name="Crits-Christoph A."/>
            <person name="Burstein D."/>
            <person name="Anantharaman K."/>
            <person name="Lane K.R."/>
            <person name="Thomas B.C."/>
            <person name="Pan C."/>
            <person name="Northen T.R."/>
            <person name="Banfield J.F."/>
        </authorList>
    </citation>
    <scope>NUCLEOTIDE SEQUENCE [LARGE SCALE GENOMIC DNA]</scope>
    <source>
        <strain evidence="4">NP_5</strain>
    </source>
</reference>
<feature type="non-terminal residue" evidence="4">
    <location>
        <position position="137"/>
    </location>
</feature>
<dbReference type="EMBL" id="VBAM01000463">
    <property type="protein sequence ID" value="TMJ07642.1"/>
    <property type="molecule type" value="Genomic_DNA"/>
</dbReference>
<dbReference type="Pfam" id="PF00171">
    <property type="entry name" value="Aldedh"/>
    <property type="match status" value="1"/>
</dbReference>
<dbReference type="PANTHER" id="PTHR43521">
    <property type="entry name" value="ALPHA-AMINOADIPIC SEMIALDEHYDE DEHYDROGENASE"/>
    <property type="match status" value="1"/>
</dbReference>
<dbReference type="AlphaFoldDB" id="A0A537LI39"/>
<evidence type="ECO:0000313" key="4">
    <source>
        <dbReference type="EMBL" id="TMJ07642.1"/>
    </source>
</evidence>
<gene>
    <name evidence="4" type="ORF">E6H02_11135</name>
</gene>
<name>A0A537LI39_9BACT</name>
<dbReference type="Gene3D" id="3.40.605.10">
    <property type="entry name" value="Aldehyde Dehydrogenase, Chain A, domain 1"/>
    <property type="match status" value="1"/>
</dbReference>
<dbReference type="GO" id="GO:0004029">
    <property type="term" value="F:aldehyde dehydrogenase (NAD+) activity"/>
    <property type="evidence" value="ECO:0007669"/>
    <property type="project" value="InterPro"/>
</dbReference>
<dbReference type="InterPro" id="IPR016162">
    <property type="entry name" value="Ald_DH_N"/>
</dbReference>
<proteinExistence type="predicted"/>
<comment type="caution">
    <text evidence="4">The sequence shown here is derived from an EMBL/GenBank/DDBJ whole genome shotgun (WGS) entry which is preliminary data.</text>
</comment>
<protein>
    <submittedName>
        <fullName evidence="4">Aldehyde dehydrogenase family protein</fullName>
    </submittedName>
</protein>
<sequence length="137" mass="14979">MSAGSETFKNYINGRWVGARSGAVMESVNPATGEALGLVPRSGLEDVEDAVRAAAEAFPAWRRTPAPRRAEILFRAAERLVARKEELARLMTREMGKVLAETRGDVQEAIDMSYFIAGEGRRLHGYTAPSEMPQKAA</sequence>
<feature type="domain" description="Aldehyde dehydrogenase" evidence="3">
    <location>
        <begin position="16"/>
        <end position="131"/>
    </location>
</feature>
<dbReference type="InterPro" id="IPR016161">
    <property type="entry name" value="Ald_DH/histidinol_DH"/>
</dbReference>
<evidence type="ECO:0000313" key="5">
    <source>
        <dbReference type="Proteomes" id="UP000320393"/>
    </source>
</evidence>
<dbReference type="InterPro" id="IPR015590">
    <property type="entry name" value="Aldehyde_DH_dom"/>
</dbReference>